<name>A0A1F4XIS0_9BACT</name>
<sequence length="482" mass="54851">MKIHNHLNTISPIPLWQNILSYLIIFVGQLFVYLPVLTNKYLLPDDYEYLYEGLIHSDKFTVQAIAQARLFNALVAPALAWIGNIDDMWIIRLIGLLGIFALAICLFHTFKKYGENIFLSAIFALLITIMPAFQEYASWAVLFLAPWAAVIAYFAFLSMEKSLTATKLKKWLWNVLAVVLLVFAYNIHPTSATFTAVFITIFFFYNTGAKKFSQTLFFLIMSGLGAIAHFITFKIYLFLFNTPALARAAFLEDPVEKLSWFITRPLLKAFNLIYLPPSGTVATTVAAIIIVGLILHFIQQKQKKDIPINFIFILLFILLSYSSNLIIDENLANYRTLLALSGVVTVIAIVALQSFVRMVKKNSTRDTIQYSTFIVITIASMIFALQGYDNLLIQPVARNLQELRQAATSFDPQKHTKVIFTYMGDKEYKLALRHDYALILKLALFEKNPQPFEQIIVELKKQDETIGEDTLVLKVSDFTPVQ</sequence>
<evidence type="ECO:0000256" key="1">
    <source>
        <dbReference type="SAM" id="Phobius"/>
    </source>
</evidence>
<evidence type="ECO:0000313" key="2">
    <source>
        <dbReference type="EMBL" id="OGC81494.1"/>
    </source>
</evidence>
<dbReference type="Proteomes" id="UP000177614">
    <property type="component" value="Unassembled WGS sequence"/>
</dbReference>
<comment type="caution">
    <text evidence="2">The sequence shown here is derived from an EMBL/GenBank/DDBJ whole genome shotgun (WGS) entry which is preliminary data.</text>
</comment>
<feature type="transmembrane region" description="Helical" evidence="1">
    <location>
        <begin position="193"/>
        <end position="209"/>
    </location>
</feature>
<keyword evidence="1" id="KW-0472">Membrane</keyword>
<dbReference type="EMBL" id="MEWR01000026">
    <property type="protein sequence ID" value="OGC81494.1"/>
    <property type="molecule type" value="Genomic_DNA"/>
</dbReference>
<dbReference type="AlphaFoldDB" id="A0A1F4XIS0"/>
<feature type="transmembrane region" description="Helical" evidence="1">
    <location>
        <begin position="171"/>
        <end position="187"/>
    </location>
</feature>
<reference evidence="2 3" key="1">
    <citation type="journal article" date="2016" name="Nat. Commun.">
        <title>Thousands of microbial genomes shed light on interconnected biogeochemical processes in an aquifer system.</title>
        <authorList>
            <person name="Anantharaman K."/>
            <person name="Brown C.T."/>
            <person name="Hug L.A."/>
            <person name="Sharon I."/>
            <person name="Castelle C.J."/>
            <person name="Probst A.J."/>
            <person name="Thomas B.C."/>
            <person name="Singh A."/>
            <person name="Wilkins M.J."/>
            <person name="Karaoz U."/>
            <person name="Brodie E.L."/>
            <person name="Williams K.H."/>
            <person name="Hubbard S.S."/>
            <person name="Banfield J.F."/>
        </authorList>
    </citation>
    <scope>NUCLEOTIDE SEQUENCE [LARGE SCALE GENOMIC DNA]</scope>
</reference>
<feature type="transmembrane region" description="Helical" evidence="1">
    <location>
        <begin position="139"/>
        <end position="159"/>
    </location>
</feature>
<feature type="transmembrane region" description="Helical" evidence="1">
    <location>
        <begin position="20"/>
        <end position="43"/>
    </location>
</feature>
<keyword evidence="1" id="KW-0812">Transmembrane</keyword>
<feature type="transmembrane region" description="Helical" evidence="1">
    <location>
        <begin position="89"/>
        <end position="110"/>
    </location>
</feature>
<keyword evidence="1" id="KW-1133">Transmembrane helix</keyword>
<feature type="transmembrane region" description="Helical" evidence="1">
    <location>
        <begin position="273"/>
        <end position="298"/>
    </location>
</feature>
<feature type="transmembrane region" description="Helical" evidence="1">
    <location>
        <begin position="368"/>
        <end position="388"/>
    </location>
</feature>
<feature type="transmembrane region" description="Helical" evidence="1">
    <location>
        <begin position="310"/>
        <end position="327"/>
    </location>
</feature>
<proteinExistence type="predicted"/>
<accession>A0A1F4XIS0</accession>
<feature type="transmembrane region" description="Helical" evidence="1">
    <location>
        <begin position="333"/>
        <end position="356"/>
    </location>
</feature>
<dbReference type="STRING" id="1817814.A2V81_01260"/>
<protein>
    <recommendedName>
        <fullName evidence="4">Glycosyltransferase RgtA/B/C/D-like domain-containing protein</fullName>
    </recommendedName>
</protein>
<evidence type="ECO:0000313" key="3">
    <source>
        <dbReference type="Proteomes" id="UP000177614"/>
    </source>
</evidence>
<evidence type="ECO:0008006" key="4">
    <source>
        <dbReference type="Google" id="ProtNLM"/>
    </source>
</evidence>
<feature type="transmembrane region" description="Helical" evidence="1">
    <location>
        <begin position="216"/>
        <end position="239"/>
    </location>
</feature>
<gene>
    <name evidence="2" type="ORF">A2V81_01260</name>
</gene>
<organism evidence="2 3">
    <name type="scientific">Candidatus Abawacabacteria bacterium RBG_16_42_10</name>
    <dbReference type="NCBI Taxonomy" id="1817814"/>
    <lineage>
        <taxon>Bacteria</taxon>
        <taxon>Candidatus Abawacaibacteriota</taxon>
    </lineage>
</organism>
<feature type="transmembrane region" description="Helical" evidence="1">
    <location>
        <begin position="117"/>
        <end position="133"/>
    </location>
</feature>